<feature type="region of interest" description="Disordered" evidence="2">
    <location>
        <begin position="1"/>
        <end position="24"/>
    </location>
</feature>
<dbReference type="SUPFAM" id="SSF54637">
    <property type="entry name" value="Thioesterase/thiol ester dehydrase-isomerase"/>
    <property type="match status" value="1"/>
</dbReference>
<dbReference type="InterPro" id="IPR006683">
    <property type="entry name" value="Thioestr_dom"/>
</dbReference>
<dbReference type="Pfam" id="PF03061">
    <property type="entry name" value="4HBT"/>
    <property type="match status" value="1"/>
</dbReference>
<keyword evidence="1 4" id="KW-0378">Hydrolase</keyword>
<gene>
    <name evidence="4" type="ORF">U3653_07775</name>
</gene>
<dbReference type="NCBIfam" id="TIGR00369">
    <property type="entry name" value="unchar_dom_1"/>
    <property type="match status" value="1"/>
</dbReference>
<dbReference type="GO" id="GO:0016787">
    <property type="term" value="F:hydrolase activity"/>
    <property type="evidence" value="ECO:0007669"/>
    <property type="project" value="UniProtKB-KW"/>
</dbReference>
<proteinExistence type="predicted"/>
<name>A0ABU6AR07_9NOCA</name>
<evidence type="ECO:0000256" key="1">
    <source>
        <dbReference type="ARBA" id="ARBA00022801"/>
    </source>
</evidence>
<evidence type="ECO:0000256" key="2">
    <source>
        <dbReference type="SAM" id="MobiDB-lite"/>
    </source>
</evidence>
<sequence>MTAPRPLRSRTDTWRTPAATPDPLGMTGREILQATLDGRFPGAPILGALGFRLVEVGDGIVVFEGQPGDQLLDPTGGVYGGFVATLLESALGSAVLTRLAGGTRSTSVKIGMDIHRAVRGDTGKLRCEGTAVHVGPTTASAEARLIGAEDGELYAQATSMYAILRIL</sequence>
<dbReference type="EC" id="3.1.2.-" evidence="4"/>
<accession>A0ABU6AR07</accession>
<dbReference type="InterPro" id="IPR003736">
    <property type="entry name" value="PAAI_dom"/>
</dbReference>
<evidence type="ECO:0000313" key="4">
    <source>
        <dbReference type="EMBL" id="MEB3509910.1"/>
    </source>
</evidence>
<dbReference type="Gene3D" id="3.10.129.10">
    <property type="entry name" value="Hotdog Thioesterase"/>
    <property type="match status" value="1"/>
</dbReference>
<dbReference type="CDD" id="cd03443">
    <property type="entry name" value="PaaI_thioesterase"/>
    <property type="match status" value="1"/>
</dbReference>
<feature type="domain" description="Thioesterase" evidence="3">
    <location>
        <begin position="76"/>
        <end position="152"/>
    </location>
</feature>
<comment type="caution">
    <text evidence="4">The sequence shown here is derived from an EMBL/GenBank/DDBJ whole genome shotgun (WGS) entry which is preliminary data.</text>
</comment>
<reference evidence="4 5" key="1">
    <citation type="submission" date="2023-12" db="EMBL/GenBank/DDBJ databases">
        <title>novel species in genus Nocarida.</title>
        <authorList>
            <person name="Li Z."/>
        </authorList>
    </citation>
    <scope>NUCLEOTIDE SEQUENCE [LARGE SCALE GENOMIC DNA]</scope>
    <source>
        <strain evidence="4 5">CDC186</strain>
    </source>
</reference>
<keyword evidence="5" id="KW-1185">Reference proteome</keyword>
<evidence type="ECO:0000259" key="3">
    <source>
        <dbReference type="Pfam" id="PF03061"/>
    </source>
</evidence>
<dbReference type="RefSeq" id="WP_195077876.1">
    <property type="nucleotide sequence ID" value="NZ_JAYESH010000023.1"/>
</dbReference>
<dbReference type="Proteomes" id="UP001348098">
    <property type="component" value="Unassembled WGS sequence"/>
</dbReference>
<dbReference type="EMBL" id="JAYKYQ010000002">
    <property type="protein sequence ID" value="MEB3509910.1"/>
    <property type="molecule type" value="Genomic_DNA"/>
</dbReference>
<protein>
    <submittedName>
        <fullName evidence="4">PaaI family thioesterase</fullName>
        <ecNumber evidence="4">3.1.2.-</ecNumber>
    </submittedName>
</protein>
<dbReference type="InterPro" id="IPR029069">
    <property type="entry name" value="HotDog_dom_sf"/>
</dbReference>
<organism evidence="4 5">
    <name type="scientific">Nocardia implantans</name>
    <dbReference type="NCBI Taxonomy" id="3108168"/>
    <lineage>
        <taxon>Bacteria</taxon>
        <taxon>Bacillati</taxon>
        <taxon>Actinomycetota</taxon>
        <taxon>Actinomycetes</taxon>
        <taxon>Mycobacteriales</taxon>
        <taxon>Nocardiaceae</taxon>
        <taxon>Nocardia</taxon>
    </lineage>
</organism>
<evidence type="ECO:0000313" key="5">
    <source>
        <dbReference type="Proteomes" id="UP001348098"/>
    </source>
</evidence>